<protein>
    <submittedName>
        <fullName evidence="1">Uncharacterized protein</fullName>
    </submittedName>
</protein>
<comment type="caution">
    <text evidence="1">The sequence shown here is derived from an EMBL/GenBank/DDBJ whole genome shotgun (WGS) entry which is preliminary data.</text>
</comment>
<accession>A0A7C3US16</accession>
<gene>
    <name evidence="1" type="ORF">ENX07_07275</name>
</gene>
<organism evidence="1">
    <name type="scientific">candidate division WOR-3 bacterium</name>
    <dbReference type="NCBI Taxonomy" id="2052148"/>
    <lineage>
        <taxon>Bacteria</taxon>
        <taxon>Bacteria division WOR-3</taxon>
    </lineage>
</organism>
<name>A0A7C3US16_UNCW3</name>
<dbReference type="EMBL" id="DTMQ01000043">
    <property type="protein sequence ID" value="HGE99848.1"/>
    <property type="molecule type" value="Genomic_DNA"/>
</dbReference>
<reference evidence="1" key="1">
    <citation type="journal article" date="2020" name="mSystems">
        <title>Genome- and Community-Level Interaction Insights into Carbon Utilization and Element Cycling Functions of Hydrothermarchaeota in Hydrothermal Sediment.</title>
        <authorList>
            <person name="Zhou Z."/>
            <person name="Liu Y."/>
            <person name="Xu W."/>
            <person name="Pan J."/>
            <person name="Luo Z.H."/>
            <person name="Li M."/>
        </authorList>
    </citation>
    <scope>NUCLEOTIDE SEQUENCE [LARGE SCALE GENOMIC DNA]</scope>
    <source>
        <strain evidence="1">SpSt-906</strain>
    </source>
</reference>
<dbReference type="AlphaFoldDB" id="A0A7C3US16"/>
<evidence type="ECO:0000313" key="1">
    <source>
        <dbReference type="EMBL" id="HGE99848.1"/>
    </source>
</evidence>
<proteinExistence type="predicted"/>
<sequence length="197" mass="23332">MRKKTRWSKELVIEKIKELKAKGEPLNLSYIRKKHFILLYPTYRYIGSWEKAITLAGLNYDEIRKNRRWTKELVKKEIRALYRQKIPLTQGSVWRANRKLIGAAKRFFNSWPEALRAAGFDPEKILGKYKWSKERVLEEIRRLKRKKVNISTTTAVRQICRPLHIAAIKFFGSWRNAVIATGIKVDQPPLSQKRVQK</sequence>